<gene>
    <name evidence="1" type="ORF">NZ35_04945</name>
</gene>
<dbReference type="EMBL" id="JSFK01000002">
    <property type="protein sequence ID" value="KHA74426.1"/>
    <property type="molecule type" value="Genomic_DNA"/>
</dbReference>
<organism evidence="1 2">
    <name type="scientific">Pseudomonas chlororaphis</name>
    <dbReference type="NCBI Taxonomy" id="587753"/>
    <lineage>
        <taxon>Bacteria</taxon>
        <taxon>Pseudomonadati</taxon>
        <taxon>Pseudomonadota</taxon>
        <taxon>Gammaproteobacteria</taxon>
        <taxon>Pseudomonadales</taxon>
        <taxon>Pseudomonadaceae</taxon>
        <taxon>Pseudomonas</taxon>
    </lineage>
</organism>
<sequence>MSSDLWSFSLATYARPGVEDACLQLQTAGASVCLLLCGLWLEQRGATCDEQRVRQLQALTGPWDIEVVQPLRTLRMQWKTRAVDDALLKGMREQIKSLELEAERALLSRLEGVAQEWMQNDAGSETWLEELAGMAASPNRDALQVLRVAATGT</sequence>
<evidence type="ECO:0000313" key="2">
    <source>
        <dbReference type="Proteomes" id="UP000030564"/>
    </source>
</evidence>
<name>A0A0A6FP74_9PSED</name>
<dbReference type="PATRIC" id="fig|587753.9.peg.2176"/>
<evidence type="ECO:0008006" key="3">
    <source>
        <dbReference type="Google" id="ProtNLM"/>
    </source>
</evidence>
<evidence type="ECO:0000313" key="1">
    <source>
        <dbReference type="EMBL" id="KHA74426.1"/>
    </source>
</evidence>
<reference evidence="1 2" key="1">
    <citation type="submission" date="2014-10" db="EMBL/GenBank/DDBJ databases">
        <title>Draft genome sequence of Pseudomonas chlororaphis EA105.</title>
        <authorList>
            <person name="McCully L.M."/>
            <person name="Bitzer A.S."/>
            <person name="Spence C."/>
            <person name="Bais H."/>
            <person name="Silby M.W."/>
        </authorList>
    </citation>
    <scope>NUCLEOTIDE SEQUENCE [LARGE SCALE GENOMIC DNA]</scope>
    <source>
        <strain evidence="1 2">EA105</strain>
    </source>
</reference>
<comment type="caution">
    <text evidence="1">The sequence shown here is derived from an EMBL/GenBank/DDBJ whole genome shotgun (WGS) entry which is preliminary data.</text>
</comment>
<dbReference type="OrthoDB" id="5795846at2"/>
<dbReference type="NCBIfam" id="TIGR02444">
    <property type="entry name" value="TIGR02444 family protein"/>
    <property type="match status" value="1"/>
</dbReference>
<dbReference type="Pfam" id="PF09523">
    <property type="entry name" value="DUF2390"/>
    <property type="match status" value="1"/>
</dbReference>
<dbReference type="InterPro" id="IPR012659">
    <property type="entry name" value="CHP02444"/>
</dbReference>
<protein>
    <recommendedName>
        <fullName evidence="3">TIGR02444 family protein</fullName>
    </recommendedName>
</protein>
<dbReference type="Proteomes" id="UP000030564">
    <property type="component" value="Unassembled WGS sequence"/>
</dbReference>
<proteinExistence type="predicted"/>
<dbReference type="AlphaFoldDB" id="A0A0A6FP74"/>
<accession>A0A0A6FP74</accession>